<comment type="pathway">
    <text evidence="1">Cofactor biosynthesis; ubiquinone biosynthesis.</text>
</comment>
<comment type="subcellular location">
    <subcellularLocation>
        <location evidence="1">Cytoplasm</location>
    </subcellularLocation>
</comment>
<accession>A0ABN8E9J3</accession>
<comment type="caution">
    <text evidence="3">The sequence shown here is derived from an EMBL/GenBank/DDBJ whole genome shotgun (WGS) entry which is preliminary data.</text>
</comment>
<keyword evidence="1" id="KW-0963">Cytoplasm</keyword>
<evidence type="ECO:0000313" key="4">
    <source>
        <dbReference type="Proteomes" id="UP000838748"/>
    </source>
</evidence>
<dbReference type="PANTHER" id="PTHR38693">
    <property type="entry name" value="UBIQUINONE BIOSYNTHESIS PROTEIN UBIJ"/>
    <property type="match status" value="1"/>
</dbReference>
<evidence type="ECO:0000259" key="2">
    <source>
        <dbReference type="Pfam" id="PF02036"/>
    </source>
</evidence>
<protein>
    <recommendedName>
        <fullName evidence="1">Ubiquinone biosynthesis accessory factor UbiJ</fullName>
    </recommendedName>
</protein>
<comment type="function">
    <text evidence="1">Required for ubiquinone (coenzyme Q) biosynthesis. Binds hydrophobic ubiquinone biosynthetic intermediates via its SCP2 domain and is essential for the stability of the Ubi complex. May constitute a docking platform where Ubi enzymes assemble and access their SCP2-bound polyprenyl substrates.</text>
</comment>
<dbReference type="HAMAP" id="MF_02215">
    <property type="entry name" value="UbiJ"/>
    <property type="match status" value="1"/>
</dbReference>
<dbReference type="InterPro" id="IPR038989">
    <property type="entry name" value="UbiJ"/>
</dbReference>
<sequence length="202" mass="22639">MPIKQFATAVIETSLNVMIKDDPDLGRRLSRLKGNAIQVLVRELDMTLTFVLSQQQIDVLSQYEGQPDCYLSFKLTDLSELREQANITKLIKQDKLVLEGDAQLAQKFAQLITDCKPDIEEWLSRITGDVVAHTVVQGAKDFGSLLQTKAAKHQNHISQVLTEEWKVFPGALEVAHFCDQVDEVTSLSATIESRLSKLSEQV</sequence>
<evidence type="ECO:0000256" key="1">
    <source>
        <dbReference type="HAMAP-Rule" id="MF_02215"/>
    </source>
</evidence>
<organism evidence="3 4">
    <name type="scientific">Vibrio marisflavi CECT 7928</name>
    <dbReference type="NCBI Taxonomy" id="634439"/>
    <lineage>
        <taxon>Bacteria</taxon>
        <taxon>Pseudomonadati</taxon>
        <taxon>Pseudomonadota</taxon>
        <taxon>Gammaproteobacteria</taxon>
        <taxon>Vibrionales</taxon>
        <taxon>Vibrionaceae</taxon>
        <taxon>Vibrio</taxon>
    </lineage>
</organism>
<keyword evidence="3" id="KW-0830">Ubiquinone</keyword>
<gene>
    <name evidence="3" type="primary">ubiJ_2</name>
    <name evidence="1" type="synonym">ubiJ</name>
    <name evidence="3" type="ORF">VMF7928_04031</name>
</gene>
<dbReference type="Gene3D" id="3.30.1050.10">
    <property type="entry name" value="SCP2 sterol-binding domain"/>
    <property type="match status" value="1"/>
</dbReference>
<dbReference type="InterPro" id="IPR036527">
    <property type="entry name" value="SCP2_sterol-bd_dom_sf"/>
</dbReference>
<keyword evidence="4" id="KW-1185">Reference proteome</keyword>
<comment type="similarity">
    <text evidence="1">Belongs to the UbiJ family.</text>
</comment>
<dbReference type="RefSeq" id="WP_237363455.1">
    <property type="nucleotide sequence ID" value="NZ_CAKLDM010000002.1"/>
</dbReference>
<dbReference type="Proteomes" id="UP000838748">
    <property type="component" value="Unassembled WGS sequence"/>
</dbReference>
<dbReference type="InterPro" id="IPR003033">
    <property type="entry name" value="SCP2_sterol-bd_dom"/>
</dbReference>
<name>A0ABN8E9J3_9VIBR</name>
<feature type="domain" description="SCP2" evidence="2">
    <location>
        <begin position="16"/>
        <end position="112"/>
    </location>
</feature>
<evidence type="ECO:0000313" key="3">
    <source>
        <dbReference type="EMBL" id="CAH0542021.1"/>
    </source>
</evidence>
<dbReference type="EMBL" id="CAKLDM010000002">
    <property type="protein sequence ID" value="CAH0542021.1"/>
    <property type="molecule type" value="Genomic_DNA"/>
</dbReference>
<keyword evidence="1" id="KW-0831">Ubiquinone biosynthesis</keyword>
<reference evidence="3" key="1">
    <citation type="submission" date="2021-11" db="EMBL/GenBank/DDBJ databases">
        <authorList>
            <person name="Rodrigo-Torres L."/>
            <person name="Arahal R. D."/>
            <person name="Lucena T."/>
        </authorList>
    </citation>
    <scope>NUCLEOTIDE SEQUENCE</scope>
    <source>
        <strain evidence="3">CECT 7928</strain>
    </source>
</reference>
<dbReference type="SUPFAM" id="SSF55718">
    <property type="entry name" value="SCP-like"/>
    <property type="match status" value="1"/>
</dbReference>
<dbReference type="PANTHER" id="PTHR38693:SF1">
    <property type="entry name" value="UBIQUINONE BIOSYNTHESIS ACCESSORY FACTOR UBIJ"/>
    <property type="match status" value="1"/>
</dbReference>
<proteinExistence type="inferred from homology"/>
<dbReference type="Pfam" id="PF02036">
    <property type="entry name" value="SCP2"/>
    <property type="match status" value="1"/>
</dbReference>